<keyword evidence="6 9" id="KW-0560">Oxidoreductase</keyword>
<evidence type="ECO:0000256" key="1">
    <source>
        <dbReference type="ARBA" id="ARBA00001971"/>
    </source>
</evidence>
<dbReference type="PANTHER" id="PTHR46300">
    <property type="entry name" value="P450, PUTATIVE (EUROFUNG)-RELATED-RELATED"/>
    <property type="match status" value="1"/>
</dbReference>
<evidence type="ECO:0000256" key="7">
    <source>
        <dbReference type="ARBA" id="ARBA00023004"/>
    </source>
</evidence>
<evidence type="ECO:0000256" key="4">
    <source>
        <dbReference type="ARBA" id="ARBA00022617"/>
    </source>
</evidence>
<dbReference type="EMBL" id="JBANRG010000003">
    <property type="protein sequence ID" value="KAK7469045.1"/>
    <property type="molecule type" value="Genomic_DNA"/>
</dbReference>
<sequence length="517" mass="57288">MSFIQSPVVQNLSTAEVAAGAAVILVALLYLSRNGSNRNLPPGPRGLPVIGNWLGLPRSESKPWEVYEQWSRQYGSDILHLTGFGTDLIIINSHKAATALLERKSAIYSERPRMTMINELINLNWHFGFMNHGDTWRNHRKIFAQHFNPSAVSALQNQTTKWNNVFLSNLLNAPEDFFTHIQHMASGHSLETTFGLQVQPSGKPDPFIGAATEAVQALRSAGLFGSYLVDYLPILKHIPLASFQKDAAKWKVSTDIAVTVPFDLVKESVSKGGIENSSMASQLLESEKFNEDDVRKTTSAAFANGSAATVSALETFFLAMVLYPDVQKQAQAEIDKVVHGRLPVFSDEASLPYITALVKEVLRWNPAVPLAFPHQLVQDDTYESYHLPAGSIIIPNAWSMLRDPAIYGPDPDTFNPSRFLNSDGSRNPSVLDPHFTWGFGRRVCPGKHFAESVLFLAIATTLSVFDISPVKNAEGRKINPSGEYTSGLIRYPKPFKCDIRPRSEGHREMLAFLPKDT</sequence>
<dbReference type="PROSITE" id="PS00086">
    <property type="entry name" value="CYTOCHROME_P450"/>
    <property type="match status" value="1"/>
</dbReference>
<dbReference type="InterPro" id="IPR050364">
    <property type="entry name" value="Cytochrome_P450_fung"/>
</dbReference>
<evidence type="ECO:0000256" key="6">
    <source>
        <dbReference type="ARBA" id="ARBA00023002"/>
    </source>
</evidence>
<evidence type="ECO:0000256" key="5">
    <source>
        <dbReference type="ARBA" id="ARBA00022723"/>
    </source>
</evidence>
<keyword evidence="11" id="KW-1185">Reference proteome</keyword>
<dbReference type="PRINTS" id="PR00463">
    <property type="entry name" value="EP450I"/>
</dbReference>
<evidence type="ECO:0000313" key="10">
    <source>
        <dbReference type="EMBL" id="KAK7469045.1"/>
    </source>
</evidence>
<comment type="cofactor">
    <cofactor evidence="1">
        <name>heme</name>
        <dbReference type="ChEBI" id="CHEBI:30413"/>
    </cofactor>
</comment>
<protein>
    <recommendedName>
        <fullName evidence="12">Cytochrome P450</fullName>
    </recommendedName>
</protein>
<dbReference type="InterPro" id="IPR036396">
    <property type="entry name" value="Cyt_P450_sf"/>
</dbReference>
<dbReference type="PRINTS" id="PR00385">
    <property type="entry name" value="P450"/>
</dbReference>
<keyword evidence="8 9" id="KW-0503">Monooxygenase</keyword>
<keyword evidence="4 9" id="KW-0349">Heme</keyword>
<comment type="similarity">
    <text evidence="3 9">Belongs to the cytochrome P450 family.</text>
</comment>
<dbReference type="InterPro" id="IPR001128">
    <property type="entry name" value="Cyt_P450"/>
</dbReference>
<dbReference type="PANTHER" id="PTHR46300:SF7">
    <property type="entry name" value="P450, PUTATIVE (EUROFUNG)-RELATED"/>
    <property type="match status" value="1"/>
</dbReference>
<comment type="caution">
    <text evidence="10">The sequence shown here is derived from an EMBL/GenBank/DDBJ whole genome shotgun (WGS) entry which is preliminary data.</text>
</comment>
<dbReference type="SUPFAM" id="SSF48264">
    <property type="entry name" value="Cytochrome P450"/>
    <property type="match status" value="1"/>
</dbReference>
<dbReference type="Proteomes" id="UP001498398">
    <property type="component" value="Unassembled WGS sequence"/>
</dbReference>
<evidence type="ECO:0000256" key="3">
    <source>
        <dbReference type="ARBA" id="ARBA00010617"/>
    </source>
</evidence>
<evidence type="ECO:0000256" key="8">
    <source>
        <dbReference type="ARBA" id="ARBA00023033"/>
    </source>
</evidence>
<name>A0ABR1JY00_9AGAR</name>
<dbReference type="Pfam" id="PF00067">
    <property type="entry name" value="p450"/>
    <property type="match status" value="1"/>
</dbReference>
<accession>A0ABR1JY00</accession>
<dbReference type="Gene3D" id="1.10.630.10">
    <property type="entry name" value="Cytochrome P450"/>
    <property type="match status" value="1"/>
</dbReference>
<reference evidence="10 11" key="1">
    <citation type="submission" date="2024-01" db="EMBL/GenBank/DDBJ databases">
        <title>A draft genome for the cacao thread blight pathogen Marasmiellus scandens.</title>
        <authorList>
            <person name="Baruah I.K."/>
            <person name="Leung J."/>
            <person name="Bukari Y."/>
            <person name="Amoako-Attah I."/>
            <person name="Meinhardt L.W."/>
            <person name="Bailey B.A."/>
            <person name="Cohen S.P."/>
        </authorList>
    </citation>
    <scope>NUCLEOTIDE SEQUENCE [LARGE SCALE GENOMIC DNA]</scope>
    <source>
        <strain evidence="10 11">GH-19</strain>
    </source>
</reference>
<keyword evidence="5 9" id="KW-0479">Metal-binding</keyword>
<proteinExistence type="inferred from homology"/>
<dbReference type="InterPro" id="IPR017972">
    <property type="entry name" value="Cyt_P450_CS"/>
</dbReference>
<dbReference type="InterPro" id="IPR002401">
    <property type="entry name" value="Cyt_P450_E_grp-I"/>
</dbReference>
<gene>
    <name evidence="10" type="ORF">VKT23_003539</name>
</gene>
<evidence type="ECO:0000256" key="9">
    <source>
        <dbReference type="RuleBase" id="RU000461"/>
    </source>
</evidence>
<comment type="pathway">
    <text evidence="2">Secondary metabolite biosynthesis.</text>
</comment>
<keyword evidence="7 9" id="KW-0408">Iron</keyword>
<dbReference type="CDD" id="cd11065">
    <property type="entry name" value="CYP64-like"/>
    <property type="match status" value="1"/>
</dbReference>
<evidence type="ECO:0008006" key="12">
    <source>
        <dbReference type="Google" id="ProtNLM"/>
    </source>
</evidence>
<evidence type="ECO:0000256" key="2">
    <source>
        <dbReference type="ARBA" id="ARBA00005179"/>
    </source>
</evidence>
<evidence type="ECO:0000313" key="11">
    <source>
        <dbReference type="Proteomes" id="UP001498398"/>
    </source>
</evidence>
<organism evidence="10 11">
    <name type="scientific">Marasmiellus scandens</name>
    <dbReference type="NCBI Taxonomy" id="2682957"/>
    <lineage>
        <taxon>Eukaryota</taxon>
        <taxon>Fungi</taxon>
        <taxon>Dikarya</taxon>
        <taxon>Basidiomycota</taxon>
        <taxon>Agaricomycotina</taxon>
        <taxon>Agaricomycetes</taxon>
        <taxon>Agaricomycetidae</taxon>
        <taxon>Agaricales</taxon>
        <taxon>Marasmiineae</taxon>
        <taxon>Omphalotaceae</taxon>
        <taxon>Marasmiellus</taxon>
    </lineage>
</organism>